<evidence type="ECO:0000259" key="1">
    <source>
        <dbReference type="Pfam" id="PF07727"/>
    </source>
</evidence>
<feature type="domain" description="Reverse transcriptase Ty1/copia-type" evidence="1">
    <location>
        <begin position="9"/>
        <end position="147"/>
    </location>
</feature>
<dbReference type="PANTHER" id="PTHR11439:SF517">
    <property type="entry name" value="CYSTEINE-RICH RLK (RECEPTOR-LIKE PROTEIN KINASE) 8"/>
    <property type="match status" value="1"/>
</dbReference>
<evidence type="ECO:0000313" key="2">
    <source>
        <dbReference type="EMBL" id="AAD22324.1"/>
    </source>
</evidence>
<dbReference type="CDD" id="cd09272">
    <property type="entry name" value="RNase_HI_RT_Ty1"/>
    <property type="match status" value="1"/>
</dbReference>
<dbReference type="InterPro" id="IPR013103">
    <property type="entry name" value="RVT_2"/>
</dbReference>
<dbReference type="InterPro" id="IPR043502">
    <property type="entry name" value="DNA/RNA_pol_sf"/>
</dbReference>
<name>Q9SJ77_ARATH</name>
<dbReference type="SUPFAM" id="SSF56672">
    <property type="entry name" value="DNA/RNA polymerases"/>
    <property type="match status" value="1"/>
</dbReference>
<reference key="1">
    <citation type="journal article" date="1999" name="Nature">
        <title>Sequence and analysis of chromosome 2 of the plant Arabidopsis thaliana.</title>
        <authorList>
            <person name="Lin X."/>
            <person name="Kaul S."/>
            <person name="Rounsley S."/>
            <person name="Shea T.P."/>
            <person name="Benito M.I."/>
            <person name="Town C.D."/>
            <person name="Fujii C.Y."/>
            <person name="Mason T."/>
            <person name="Bowman C.L."/>
            <person name="Barnstead M."/>
            <person name="Feldblyum T.V."/>
            <person name="Buell C.R."/>
            <person name="Ketchum K.A."/>
            <person name="Lee J."/>
            <person name="Ronning C.M."/>
            <person name="Koo H.L."/>
            <person name="Moffat K.S."/>
            <person name="Cronin L.A."/>
            <person name="Shen M."/>
            <person name="Pai G."/>
            <person name="Van Aken S."/>
            <person name="Umayam L."/>
            <person name="Tallon L.J."/>
            <person name="Gill J.E."/>
            <person name="Adams M.D."/>
            <person name="Carrera A.J."/>
            <person name="Creasy T.H."/>
            <person name="Goodman H.M."/>
            <person name="Somerville C.R."/>
            <person name="Copenhaver G.P."/>
            <person name="Preuss D."/>
            <person name="Nierman W.C."/>
            <person name="White O."/>
            <person name="Eisen J.A."/>
            <person name="Salzberg S.L."/>
            <person name="Fraser C.M."/>
            <person name="Venter J.C."/>
        </authorList>
    </citation>
    <scope>NUCLEOTIDE SEQUENCE [LARGE SCALE GENOMIC DNA]</scope>
    <source>
        <strain>cv. Columbia</strain>
    </source>
</reference>
<gene>
    <name evidence="2" type="ordered locus">At2g04820</name>
</gene>
<dbReference type="AlphaFoldDB" id="Q9SJ77"/>
<dbReference type="PIR" id="H84461">
    <property type="entry name" value="H84461"/>
</dbReference>
<proteinExistence type="predicted"/>
<dbReference type="EMBL" id="AC006955">
    <property type="protein sequence ID" value="AAD22324.1"/>
    <property type="molecule type" value="Genomic_DNA"/>
</dbReference>
<protein>
    <submittedName>
        <fullName evidence="2">Putative retroelement pol polyprotein</fullName>
    </submittedName>
</protein>
<reference evidence="2" key="2">
    <citation type="submission" date="2000-03" db="EMBL/GenBank/DDBJ databases">
        <authorList>
            <person name="Lin X."/>
            <person name="Kaul S."/>
            <person name="Shea T.P."/>
            <person name="Fujii C.Y."/>
            <person name="Shen M."/>
            <person name="VanAken S.E."/>
            <person name="Barnstead M.E."/>
            <person name="Mason T.M."/>
            <person name="Bowman C.L."/>
            <person name="Ronning C.M."/>
            <person name="Benito M.-I."/>
            <person name="Carrera A.J."/>
            <person name="Creasy T.H."/>
            <person name="Buell C.R."/>
            <person name="Town C.D."/>
            <person name="Nierman W.C."/>
            <person name="Fraser C.M."/>
            <person name="Venter J.C."/>
        </authorList>
    </citation>
    <scope>NUCLEOTIDE SEQUENCE</scope>
</reference>
<reference evidence="2" key="3">
    <citation type="submission" date="2002-02" db="EMBL/GenBank/DDBJ databases">
        <authorList>
            <person name="Town C.D."/>
            <person name="Kaul S."/>
        </authorList>
    </citation>
    <scope>NUCLEOTIDE SEQUENCE</scope>
</reference>
<organism evidence="2">
    <name type="scientific">Arabidopsis thaliana</name>
    <name type="common">Mouse-ear cress</name>
    <dbReference type="NCBI Taxonomy" id="3702"/>
    <lineage>
        <taxon>Eukaryota</taxon>
        <taxon>Viridiplantae</taxon>
        <taxon>Streptophyta</taxon>
        <taxon>Embryophyta</taxon>
        <taxon>Tracheophyta</taxon>
        <taxon>Spermatophyta</taxon>
        <taxon>Magnoliopsida</taxon>
        <taxon>eudicotyledons</taxon>
        <taxon>Gunneridae</taxon>
        <taxon>Pentapetalae</taxon>
        <taxon>rosids</taxon>
        <taxon>malvids</taxon>
        <taxon>Brassicales</taxon>
        <taxon>Brassicaceae</taxon>
        <taxon>Camelineae</taxon>
        <taxon>Arabidopsis</taxon>
    </lineage>
</organism>
<accession>Q9SJ77</accession>
<sequence length="387" mass="43588">MPLFRNHIGLDRDRPTHVCRLNKALYGLKQAPRAWYQELRNYLLAAGFTNSLADTSLFIYKRANSYLYVLVYVDDIIITGDASLVKNFNVSLADRFSLKDLGALSYFLGIEATRTKKGLHLMQRKYITDLLAKTHMLDAKPISTPMATTPKLSLHSGTILDDAKEYRMIIGSLQYLSFTRPDIAFVVNRLSQFMHKPTDEHWQAAKRVLRYLAGTKSHGIFLRSDAPLTVHSFSDADWAGDLGDGLSTNAYIVYFGGSPISWSSKKQRRFSRSSTEAEYRAVANTASELQWICSLLSEMGISLPVAPVVYCDNMGATYLCANPVFHSKMKHVALDYHFVRGNIQTGALRVSHLSTKDQLADALTKPLHRPRFQELNYKIGVKELPPS</sequence>
<dbReference type="PANTHER" id="PTHR11439">
    <property type="entry name" value="GAG-POL-RELATED RETROTRANSPOSON"/>
    <property type="match status" value="1"/>
</dbReference>
<dbReference type="Pfam" id="PF07727">
    <property type="entry name" value="RVT_2"/>
    <property type="match status" value="1"/>
</dbReference>